<dbReference type="Proteomes" id="UP001549920">
    <property type="component" value="Unassembled WGS sequence"/>
</dbReference>
<evidence type="ECO:0000313" key="4">
    <source>
        <dbReference type="Proteomes" id="UP001549920"/>
    </source>
</evidence>
<sequence>MLQTVTGTFFYFAYGSNLLKKRIHINNPSAVFVGIGRLNDHTLDFFKYSEKWCGAVATVVPADGASVWGAVWNIDSSGIPALDKQEGVSTNTYFPKTVAVCKCDEAEIECRTYQLTDIPTENIRGHDTELPFERRPSITYLDCIIKGAMECKLPEDYIENLKNVPHNGQASPHMQELLGG</sequence>
<proteinExistence type="predicted"/>
<dbReference type="PANTHER" id="PTHR12935">
    <property type="entry name" value="GAMMA-GLUTAMYLCYCLOTRANSFERASE"/>
    <property type="match status" value="1"/>
</dbReference>
<organism evidence="3 4">
    <name type="scientific">Loxostege sticticalis</name>
    <name type="common">Beet webworm moth</name>
    <dbReference type="NCBI Taxonomy" id="481309"/>
    <lineage>
        <taxon>Eukaryota</taxon>
        <taxon>Metazoa</taxon>
        <taxon>Ecdysozoa</taxon>
        <taxon>Arthropoda</taxon>
        <taxon>Hexapoda</taxon>
        <taxon>Insecta</taxon>
        <taxon>Pterygota</taxon>
        <taxon>Neoptera</taxon>
        <taxon>Endopterygota</taxon>
        <taxon>Lepidoptera</taxon>
        <taxon>Glossata</taxon>
        <taxon>Ditrysia</taxon>
        <taxon>Pyraloidea</taxon>
        <taxon>Crambidae</taxon>
        <taxon>Pyraustinae</taxon>
        <taxon>Loxostege</taxon>
    </lineage>
</organism>
<dbReference type="CDD" id="cd06661">
    <property type="entry name" value="GGCT_like"/>
    <property type="match status" value="1"/>
</dbReference>
<dbReference type="SUPFAM" id="SSF110857">
    <property type="entry name" value="Gamma-glutamyl cyclotransferase-like"/>
    <property type="match status" value="1"/>
</dbReference>
<reference evidence="3 4" key="1">
    <citation type="submission" date="2024-06" db="EMBL/GenBank/DDBJ databases">
        <title>A chromosome-level genome assembly of beet webworm, Loxostege sticticalis.</title>
        <authorList>
            <person name="Zhang Y."/>
        </authorList>
    </citation>
    <scope>NUCLEOTIDE SEQUENCE [LARGE SCALE GENOMIC DNA]</scope>
    <source>
        <strain evidence="3">AQ026</strain>
        <tissue evidence="3">Whole body</tissue>
    </source>
</reference>
<dbReference type="InterPro" id="IPR036568">
    <property type="entry name" value="GGCT-like_sf"/>
</dbReference>
<comment type="caution">
    <text evidence="3">The sequence shown here is derived from an EMBL/GenBank/DDBJ whole genome shotgun (WGS) entry which is preliminary data.</text>
</comment>
<evidence type="ECO:0000313" key="3">
    <source>
        <dbReference type="EMBL" id="KAL0901345.1"/>
    </source>
</evidence>
<dbReference type="EC" id="4.3.2.9" evidence="1"/>
<dbReference type="Pfam" id="PF13772">
    <property type="entry name" value="AIG2_2"/>
    <property type="match status" value="1"/>
</dbReference>
<protein>
    <recommendedName>
        <fullName evidence="1">gamma-glutamylcyclotransferase</fullName>
        <ecNumber evidence="1">4.3.2.9</ecNumber>
    </recommendedName>
</protein>
<dbReference type="Gene3D" id="3.10.490.10">
    <property type="entry name" value="Gamma-glutamyl cyclotransferase-like"/>
    <property type="match status" value="1"/>
</dbReference>
<accession>A0ABR3IJT4</accession>
<gene>
    <name evidence="3" type="ORF">ABMA27_006624</name>
</gene>
<keyword evidence="2" id="KW-0456">Lyase</keyword>
<keyword evidence="4" id="KW-1185">Reference proteome</keyword>
<evidence type="ECO:0000256" key="1">
    <source>
        <dbReference type="ARBA" id="ARBA00012346"/>
    </source>
</evidence>
<dbReference type="EMBL" id="JBEUOH010000002">
    <property type="protein sequence ID" value="KAL0901345.1"/>
    <property type="molecule type" value="Genomic_DNA"/>
</dbReference>
<dbReference type="InterPro" id="IPR013024">
    <property type="entry name" value="GGCT-like"/>
</dbReference>
<dbReference type="PANTHER" id="PTHR12935:SF0">
    <property type="entry name" value="GAMMA-GLUTAMYLCYCLOTRANSFERASE"/>
    <property type="match status" value="1"/>
</dbReference>
<name>A0ABR3IJT4_LOXSC</name>
<dbReference type="InterPro" id="IPR017939">
    <property type="entry name" value="G-Glutamylcylcotransferase"/>
</dbReference>
<evidence type="ECO:0000256" key="2">
    <source>
        <dbReference type="ARBA" id="ARBA00023239"/>
    </source>
</evidence>